<dbReference type="Proteomes" id="UP001156389">
    <property type="component" value="Unassembled WGS sequence"/>
</dbReference>
<dbReference type="RefSeq" id="WP_260220905.1">
    <property type="nucleotide sequence ID" value="NZ_JAJAGO010000014.1"/>
</dbReference>
<evidence type="ECO:0000259" key="4">
    <source>
        <dbReference type="PROSITE" id="PS51000"/>
    </source>
</evidence>
<protein>
    <submittedName>
        <fullName evidence="5">Substrate-binding domain-containing protein</fullName>
    </submittedName>
</protein>
<comment type="caution">
    <text evidence="5">The sequence shown here is derived from an EMBL/GenBank/DDBJ whole genome shotgun (WGS) entry which is preliminary data.</text>
</comment>
<sequence length="374" mass="39095">MTLASQRHEFILAAVRRHGSVPLADLAEQLGVTAVTVRRDVTALADRGLVMRVHGGITVPHGGVPGGQPDSAPRSAYGALAAGSLVGMVVPSVDYYWPQVIQGAQSTVAAAGGRLVLRASSYEAAEDRRQVSALLARGVRTLLVAPTTDGAAGLDVLRWLGTLSVPVVLVERLPPPDLPTLALDAATTAHALGAGLAVRHLVARGHRQVALITSRSSPTSRALRAGWRETVASLELGDHGALDLDVPSYGAAGWTGAYDTVLAQCRSRGVRALLIHSDREAIGMVQRAQDGGIAVPEELAVVTYDDEVAAASDPPLTAVRPQKHRLGALAAELALARVAETIERPVHRVQLWPTVVVRDSCGGRESLPGDFGAV</sequence>
<dbReference type="InterPro" id="IPR046335">
    <property type="entry name" value="LacI/GalR-like_sensor"/>
</dbReference>
<dbReference type="Pfam" id="PF08220">
    <property type="entry name" value="HTH_DeoR"/>
    <property type="match status" value="1"/>
</dbReference>
<evidence type="ECO:0000256" key="2">
    <source>
        <dbReference type="ARBA" id="ARBA00023125"/>
    </source>
</evidence>
<feature type="domain" description="HTH deoR-type" evidence="4">
    <location>
        <begin position="4"/>
        <end position="59"/>
    </location>
</feature>
<accession>A0ABT2K1X4</accession>
<gene>
    <name evidence="5" type="ORF">LHJ74_27115</name>
</gene>
<evidence type="ECO:0000256" key="1">
    <source>
        <dbReference type="ARBA" id="ARBA00023015"/>
    </source>
</evidence>
<keyword evidence="1" id="KW-0805">Transcription regulation</keyword>
<dbReference type="SMART" id="SM00420">
    <property type="entry name" value="HTH_DEOR"/>
    <property type="match status" value="1"/>
</dbReference>
<dbReference type="EMBL" id="JAJAGO010000014">
    <property type="protein sequence ID" value="MCT2593530.1"/>
    <property type="molecule type" value="Genomic_DNA"/>
</dbReference>
<dbReference type="SUPFAM" id="SSF53822">
    <property type="entry name" value="Periplasmic binding protein-like I"/>
    <property type="match status" value="1"/>
</dbReference>
<evidence type="ECO:0000313" key="6">
    <source>
        <dbReference type="Proteomes" id="UP001156389"/>
    </source>
</evidence>
<reference evidence="5 6" key="1">
    <citation type="submission" date="2021-10" db="EMBL/GenBank/DDBJ databases">
        <title>Streptomyces gossypii sp. nov., isolated from soil collected from cotton field.</title>
        <authorList>
            <person name="Ge X."/>
            <person name="Chen X."/>
            <person name="Liu W."/>
        </authorList>
    </citation>
    <scope>NUCLEOTIDE SEQUENCE [LARGE SCALE GENOMIC DNA]</scope>
    <source>
        <strain evidence="5 6">N2-109</strain>
    </source>
</reference>
<dbReference type="SUPFAM" id="SSF46785">
    <property type="entry name" value="Winged helix' DNA-binding domain"/>
    <property type="match status" value="1"/>
</dbReference>
<dbReference type="PANTHER" id="PTHR30146">
    <property type="entry name" value="LACI-RELATED TRANSCRIPTIONAL REPRESSOR"/>
    <property type="match status" value="1"/>
</dbReference>
<dbReference type="InterPro" id="IPR001034">
    <property type="entry name" value="DeoR_HTH"/>
</dbReference>
<dbReference type="PROSITE" id="PS00894">
    <property type="entry name" value="HTH_DEOR_1"/>
    <property type="match status" value="1"/>
</dbReference>
<dbReference type="Gene3D" id="1.10.10.10">
    <property type="entry name" value="Winged helix-like DNA-binding domain superfamily/Winged helix DNA-binding domain"/>
    <property type="match status" value="1"/>
</dbReference>
<organism evidence="5 6">
    <name type="scientific">Streptomyces gossypii</name>
    <dbReference type="NCBI Taxonomy" id="2883101"/>
    <lineage>
        <taxon>Bacteria</taxon>
        <taxon>Bacillati</taxon>
        <taxon>Actinomycetota</taxon>
        <taxon>Actinomycetes</taxon>
        <taxon>Kitasatosporales</taxon>
        <taxon>Streptomycetaceae</taxon>
        <taxon>Streptomyces</taxon>
    </lineage>
</organism>
<evidence type="ECO:0000313" key="5">
    <source>
        <dbReference type="EMBL" id="MCT2593530.1"/>
    </source>
</evidence>
<dbReference type="InterPro" id="IPR036390">
    <property type="entry name" value="WH_DNA-bd_sf"/>
</dbReference>
<dbReference type="PANTHER" id="PTHR30146:SF155">
    <property type="entry name" value="ALANINE RACEMASE"/>
    <property type="match status" value="1"/>
</dbReference>
<dbReference type="InterPro" id="IPR018356">
    <property type="entry name" value="Tscrpt_reg_HTH_DeoR_CS"/>
</dbReference>
<dbReference type="Pfam" id="PF13377">
    <property type="entry name" value="Peripla_BP_3"/>
    <property type="match status" value="1"/>
</dbReference>
<keyword evidence="3" id="KW-0804">Transcription</keyword>
<dbReference type="PRINTS" id="PR00037">
    <property type="entry name" value="HTHLACR"/>
</dbReference>
<evidence type="ECO:0000256" key="3">
    <source>
        <dbReference type="ARBA" id="ARBA00023163"/>
    </source>
</evidence>
<dbReference type="PROSITE" id="PS51000">
    <property type="entry name" value="HTH_DEOR_2"/>
    <property type="match status" value="1"/>
</dbReference>
<name>A0ABT2K1X4_9ACTN</name>
<keyword evidence="6" id="KW-1185">Reference proteome</keyword>
<dbReference type="InterPro" id="IPR036388">
    <property type="entry name" value="WH-like_DNA-bd_sf"/>
</dbReference>
<dbReference type="Gene3D" id="3.40.50.2300">
    <property type="match status" value="2"/>
</dbReference>
<keyword evidence="2" id="KW-0238">DNA-binding</keyword>
<dbReference type="InterPro" id="IPR028082">
    <property type="entry name" value="Peripla_BP_I"/>
</dbReference>
<proteinExistence type="predicted"/>